<reference evidence="1 2" key="1">
    <citation type="submission" date="2024-11" db="EMBL/GenBank/DDBJ databases">
        <authorList>
            <person name="Heng Y.C."/>
            <person name="Lim A.C.H."/>
            <person name="Lee J.K.Y."/>
            <person name="Kittelmann S."/>
        </authorList>
    </citation>
    <scope>NUCLEOTIDE SEQUENCE [LARGE SCALE GENOMIC DNA]</scope>
    <source>
        <strain evidence="1 2">WILCCON 0269</strain>
    </source>
</reference>
<accession>A0ABW8SQD0</accession>
<sequence>MPDKQVQIGRPRSKEELEKRTYALPKDLIKAMKRKAVEEDKTVVEVMRNVLRAGIEPKYFNEY</sequence>
<dbReference type="Proteomes" id="UP001623660">
    <property type="component" value="Unassembled WGS sequence"/>
</dbReference>
<dbReference type="EMBL" id="JBJHZX010000048">
    <property type="protein sequence ID" value="MFL0198134.1"/>
    <property type="molecule type" value="Genomic_DNA"/>
</dbReference>
<name>A0ABW8SQD0_9CLOT</name>
<keyword evidence="2" id="KW-1185">Reference proteome</keyword>
<protein>
    <recommendedName>
        <fullName evidence="3">CopG family transcriptional regulator</fullName>
    </recommendedName>
</protein>
<evidence type="ECO:0000313" key="2">
    <source>
        <dbReference type="Proteomes" id="UP001623660"/>
    </source>
</evidence>
<comment type="caution">
    <text evidence="1">The sequence shown here is derived from an EMBL/GenBank/DDBJ whole genome shotgun (WGS) entry which is preliminary data.</text>
</comment>
<proteinExistence type="predicted"/>
<evidence type="ECO:0008006" key="3">
    <source>
        <dbReference type="Google" id="ProtNLM"/>
    </source>
</evidence>
<gene>
    <name evidence="1" type="ORF">ACJDU8_21580</name>
</gene>
<dbReference type="RefSeq" id="WP_406794242.1">
    <property type="nucleotide sequence ID" value="NZ_JBJHZX010000048.1"/>
</dbReference>
<organism evidence="1 2">
    <name type="scientific">Candidatus Clostridium eludens</name>
    <dbReference type="NCBI Taxonomy" id="3381663"/>
    <lineage>
        <taxon>Bacteria</taxon>
        <taxon>Bacillati</taxon>
        <taxon>Bacillota</taxon>
        <taxon>Clostridia</taxon>
        <taxon>Eubacteriales</taxon>
        <taxon>Clostridiaceae</taxon>
        <taxon>Clostridium</taxon>
    </lineage>
</organism>
<evidence type="ECO:0000313" key="1">
    <source>
        <dbReference type="EMBL" id="MFL0198134.1"/>
    </source>
</evidence>